<accession>A0A9P8Q254</accession>
<organism evidence="1 2">
    <name type="scientific">Wickerhamomyces pijperi</name>
    <name type="common">Yeast</name>
    <name type="synonym">Pichia pijperi</name>
    <dbReference type="NCBI Taxonomy" id="599730"/>
    <lineage>
        <taxon>Eukaryota</taxon>
        <taxon>Fungi</taxon>
        <taxon>Dikarya</taxon>
        <taxon>Ascomycota</taxon>
        <taxon>Saccharomycotina</taxon>
        <taxon>Saccharomycetes</taxon>
        <taxon>Phaffomycetales</taxon>
        <taxon>Wickerhamomycetaceae</taxon>
        <taxon>Wickerhamomyces</taxon>
    </lineage>
</organism>
<comment type="caution">
    <text evidence="1">The sequence shown here is derived from an EMBL/GenBank/DDBJ whole genome shotgun (WGS) entry which is preliminary data.</text>
</comment>
<dbReference type="Proteomes" id="UP000774326">
    <property type="component" value="Unassembled WGS sequence"/>
</dbReference>
<keyword evidence="2" id="KW-1185">Reference proteome</keyword>
<sequence>MQCQCFRSDPFGSSRNNLVVFLLSCVYSPHSVEYDMMKRDPTKLEQLLLNMDEKVTFEAFGLDVTSANDVLRIKEG</sequence>
<evidence type="ECO:0000313" key="2">
    <source>
        <dbReference type="Proteomes" id="UP000774326"/>
    </source>
</evidence>
<gene>
    <name evidence="1" type="ORF">WICPIJ_007287</name>
</gene>
<dbReference type="AlphaFoldDB" id="A0A9P8Q254"/>
<reference evidence="1" key="2">
    <citation type="submission" date="2021-01" db="EMBL/GenBank/DDBJ databases">
        <authorList>
            <person name="Schikora-Tamarit M.A."/>
        </authorList>
    </citation>
    <scope>NUCLEOTIDE SEQUENCE</scope>
    <source>
        <strain evidence="1">CBS2887</strain>
    </source>
</reference>
<dbReference type="EMBL" id="JAEUBG010004227">
    <property type="protein sequence ID" value="KAH3681747.1"/>
    <property type="molecule type" value="Genomic_DNA"/>
</dbReference>
<name>A0A9P8Q254_WICPI</name>
<evidence type="ECO:0000313" key="1">
    <source>
        <dbReference type="EMBL" id="KAH3681747.1"/>
    </source>
</evidence>
<protein>
    <submittedName>
        <fullName evidence="1">Uncharacterized protein</fullName>
    </submittedName>
</protein>
<reference evidence="1" key="1">
    <citation type="journal article" date="2021" name="Open Biol.">
        <title>Shared evolutionary footprints suggest mitochondrial oxidative damage underlies multiple complex I losses in fungi.</title>
        <authorList>
            <person name="Schikora-Tamarit M.A."/>
            <person name="Marcet-Houben M."/>
            <person name="Nosek J."/>
            <person name="Gabaldon T."/>
        </authorList>
    </citation>
    <scope>NUCLEOTIDE SEQUENCE</scope>
    <source>
        <strain evidence="1">CBS2887</strain>
    </source>
</reference>
<proteinExistence type="predicted"/>